<dbReference type="GO" id="GO:0016491">
    <property type="term" value="F:oxidoreductase activity"/>
    <property type="evidence" value="ECO:0007669"/>
    <property type="project" value="InterPro"/>
</dbReference>
<dbReference type="NCBIfam" id="NF041278">
    <property type="entry name" value="CmcJ_NvfI_EfuI"/>
    <property type="match status" value="1"/>
</dbReference>
<comment type="similarity">
    <text evidence="1">Belongs to the asaB hydroxylase/desaturase family.</text>
</comment>
<organism evidence="2 3">
    <name type="scientific">Cytospora schulzeri</name>
    <dbReference type="NCBI Taxonomy" id="448051"/>
    <lineage>
        <taxon>Eukaryota</taxon>
        <taxon>Fungi</taxon>
        <taxon>Dikarya</taxon>
        <taxon>Ascomycota</taxon>
        <taxon>Pezizomycotina</taxon>
        <taxon>Sordariomycetes</taxon>
        <taxon>Sordariomycetidae</taxon>
        <taxon>Diaporthales</taxon>
        <taxon>Cytosporaceae</taxon>
        <taxon>Cytospora</taxon>
    </lineage>
</organism>
<name>A0A423VLD8_9PEZI</name>
<evidence type="ECO:0000313" key="3">
    <source>
        <dbReference type="Proteomes" id="UP000283895"/>
    </source>
</evidence>
<keyword evidence="3" id="KW-1185">Reference proteome</keyword>
<evidence type="ECO:0008006" key="4">
    <source>
        <dbReference type="Google" id="ProtNLM"/>
    </source>
</evidence>
<proteinExistence type="inferred from homology"/>
<accession>A0A423VLD8</accession>
<dbReference type="PANTHER" id="PTHR34598:SF3">
    <property type="entry name" value="OXIDOREDUCTASE AN1597"/>
    <property type="match status" value="1"/>
</dbReference>
<dbReference type="STRING" id="356882.A0A423VLD8"/>
<evidence type="ECO:0000313" key="2">
    <source>
        <dbReference type="EMBL" id="ROV91848.1"/>
    </source>
</evidence>
<protein>
    <recommendedName>
        <fullName evidence="4">Methyltransferase</fullName>
    </recommendedName>
</protein>
<reference evidence="2 3" key="1">
    <citation type="submission" date="2015-09" db="EMBL/GenBank/DDBJ databases">
        <title>Host preference determinants of Valsa canker pathogens revealed by comparative genomics.</title>
        <authorList>
            <person name="Yin Z."/>
            <person name="Huang L."/>
        </authorList>
    </citation>
    <scope>NUCLEOTIDE SEQUENCE [LARGE SCALE GENOMIC DNA]</scope>
    <source>
        <strain evidence="2 3">03-1</strain>
    </source>
</reference>
<comment type="caution">
    <text evidence="2">The sequence shown here is derived from an EMBL/GenBank/DDBJ whole genome shotgun (WGS) entry which is preliminary data.</text>
</comment>
<evidence type="ECO:0000256" key="1">
    <source>
        <dbReference type="ARBA" id="ARBA00023604"/>
    </source>
</evidence>
<sequence>MQMSEQEIGCNRRDVSTTLNYYPADSGPPIPVIVSAQSNTVTNKRPSIATTVTVSDVTGHESEYNLNKNGFQFVQHVSEEKVFNDEGRITSIYYAEVERLLKDVTGASRVVVFNHRVRRGPSDWHNAGMNNRLNAGPLFKVHIDQSYDGAELQLRSLLPEEADELVKQRYQIVNVWRPIKTVLRDPLAVADARSVADEDLLPASVIKPNGRSETWTVKPNANHRWFFKYKQRPDEVVVIKCFDSDKSVARRVPHSAFKNSDHDEEPHRESIEVRAIVLY</sequence>
<gene>
    <name evidence="2" type="ORF">VMCG_09208</name>
</gene>
<dbReference type="Proteomes" id="UP000283895">
    <property type="component" value="Unassembled WGS sequence"/>
</dbReference>
<dbReference type="PANTHER" id="PTHR34598">
    <property type="entry name" value="BLL6449 PROTEIN"/>
    <property type="match status" value="1"/>
</dbReference>
<dbReference type="AlphaFoldDB" id="A0A423VLD8"/>
<dbReference type="EMBL" id="LKEA01000053">
    <property type="protein sequence ID" value="ROV91848.1"/>
    <property type="molecule type" value="Genomic_DNA"/>
</dbReference>
<dbReference type="OrthoDB" id="412788at2759"/>
<dbReference type="InterPro" id="IPR044053">
    <property type="entry name" value="AsaB-like"/>
</dbReference>